<proteinExistence type="predicted"/>
<keyword evidence="2" id="KW-1185">Reference proteome</keyword>
<name>A0ACB7HSJ2_MANES</name>
<gene>
    <name evidence="1" type="ORF">MANES_04G064350v8</name>
</gene>
<reference evidence="2" key="1">
    <citation type="journal article" date="2016" name="Nat. Biotechnol.">
        <title>Sequencing wild and cultivated cassava and related species reveals extensive interspecific hybridization and genetic diversity.</title>
        <authorList>
            <person name="Bredeson J.V."/>
            <person name="Lyons J.B."/>
            <person name="Prochnik S.E."/>
            <person name="Wu G.A."/>
            <person name="Ha C.M."/>
            <person name="Edsinger-Gonzales E."/>
            <person name="Grimwood J."/>
            <person name="Schmutz J."/>
            <person name="Rabbi I.Y."/>
            <person name="Egesi C."/>
            <person name="Nauluvula P."/>
            <person name="Lebot V."/>
            <person name="Ndunguru J."/>
            <person name="Mkamilo G."/>
            <person name="Bart R.S."/>
            <person name="Setter T.L."/>
            <person name="Gleadow R.M."/>
            <person name="Kulakow P."/>
            <person name="Ferguson M.E."/>
            <person name="Rounsley S."/>
            <person name="Rokhsar D.S."/>
        </authorList>
    </citation>
    <scope>NUCLEOTIDE SEQUENCE [LARGE SCALE GENOMIC DNA]</scope>
    <source>
        <strain evidence="2">cv. AM560-2</strain>
    </source>
</reference>
<evidence type="ECO:0000313" key="1">
    <source>
        <dbReference type="EMBL" id="KAG8655744.1"/>
    </source>
</evidence>
<evidence type="ECO:0000313" key="2">
    <source>
        <dbReference type="Proteomes" id="UP000091857"/>
    </source>
</evidence>
<organism evidence="1 2">
    <name type="scientific">Manihot esculenta</name>
    <name type="common">Cassava</name>
    <name type="synonym">Jatropha manihot</name>
    <dbReference type="NCBI Taxonomy" id="3983"/>
    <lineage>
        <taxon>Eukaryota</taxon>
        <taxon>Viridiplantae</taxon>
        <taxon>Streptophyta</taxon>
        <taxon>Embryophyta</taxon>
        <taxon>Tracheophyta</taxon>
        <taxon>Spermatophyta</taxon>
        <taxon>Magnoliopsida</taxon>
        <taxon>eudicotyledons</taxon>
        <taxon>Gunneridae</taxon>
        <taxon>Pentapetalae</taxon>
        <taxon>rosids</taxon>
        <taxon>fabids</taxon>
        <taxon>Malpighiales</taxon>
        <taxon>Euphorbiaceae</taxon>
        <taxon>Crotonoideae</taxon>
        <taxon>Manihoteae</taxon>
        <taxon>Manihot</taxon>
    </lineage>
</organism>
<protein>
    <submittedName>
        <fullName evidence="1">Uncharacterized protein</fullName>
    </submittedName>
</protein>
<dbReference type="Proteomes" id="UP000091857">
    <property type="component" value="Chromosome 4"/>
</dbReference>
<sequence length="120" mass="13702">MINEEKPFVMEFHSEKQEGDIQWVSPNYERLPDLCFNCSTVGHFNNFCPNPRVQSNLRIGRRIAYWSSIKVLSPRSRMVSQSNNQAPEQPMSACNKVLTLPLETTQCPLPILSLLPPSEP</sequence>
<dbReference type="EMBL" id="CM004390">
    <property type="protein sequence ID" value="KAG8655744.1"/>
    <property type="molecule type" value="Genomic_DNA"/>
</dbReference>
<accession>A0ACB7HSJ2</accession>
<comment type="caution">
    <text evidence="1">The sequence shown here is derived from an EMBL/GenBank/DDBJ whole genome shotgun (WGS) entry which is preliminary data.</text>
</comment>